<evidence type="ECO:0000313" key="17">
    <source>
        <dbReference type="Proteomes" id="UP000590564"/>
    </source>
</evidence>
<dbReference type="CDD" id="cd00523">
    <property type="entry name" value="Holliday_junction_resolvase"/>
    <property type="match status" value="1"/>
</dbReference>
<comment type="cofactor">
    <cofactor evidence="11">
        <name>Mg(2+)</name>
        <dbReference type="ChEBI" id="CHEBI:18420"/>
    </cofactor>
    <text evidence="11">Binds 1 Mg(2+) ion per subunit.</text>
</comment>
<evidence type="ECO:0000256" key="5">
    <source>
        <dbReference type="ARBA" id="ARBA00022801"/>
    </source>
</evidence>
<dbReference type="RefSeq" id="WP_104837721.1">
    <property type="nucleotide sequence ID" value="NZ_CP026606.1"/>
</dbReference>
<dbReference type="Proteomes" id="UP000590564">
    <property type="component" value="Unassembled WGS sequence"/>
</dbReference>
<evidence type="ECO:0000313" key="16">
    <source>
        <dbReference type="Proteomes" id="UP000567099"/>
    </source>
</evidence>
<evidence type="ECO:0000256" key="10">
    <source>
        <dbReference type="ARBA" id="ARBA00029354"/>
    </source>
</evidence>
<dbReference type="GO" id="GO:0003677">
    <property type="term" value="F:DNA binding"/>
    <property type="evidence" value="ECO:0007669"/>
    <property type="project" value="UniProtKB-KW"/>
</dbReference>
<feature type="binding site" evidence="11">
    <location>
        <position position="50"/>
    </location>
    <ligand>
        <name>Mg(2+)</name>
        <dbReference type="ChEBI" id="CHEBI:18420"/>
    </ligand>
</feature>
<dbReference type="HAMAP" id="MF_01490">
    <property type="entry name" value="HJ_Resolv_Hjc"/>
    <property type="match status" value="1"/>
</dbReference>
<evidence type="ECO:0000256" key="7">
    <source>
        <dbReference type="ARBA" id="ARBA00023125"/>
    </source>
</evidence>
<protein>
    <recommendedName>
        <fullName evidence="11">Crossover junction endodeoxyribonuclease Hjc</fullName>
        <shortName evidence="11">Hjc</shortName>
        <ecNumber evidence="11">3.1.21.10</ecNumber>
    </recommendedName>
    <alternativeName>
        <fullName evidence="11">Holliday junction resolvase Hjc</fullName>
    </alternativeName>
</protein>
<dbReference type="GeneID" id="36101813"/>
<keyword evidence="8 11" id="KW-0233">DNA recombination</keyword>
<dbReference type="GO" id="GO:0006281">
    <property type="term" value="P:DNA repair"/>
    <property type="evidence" value="ECO:0007669"/>
    <property type="project" value="UniProtKB-UniRule"/>
</dbReference>
<dbReference type="InterPro" id="IPR002732">
    <property type="entry name" value="Hjc"/>
</dbReference>
<dbReference type="KEGG" id="mmad:MMJJ_07230"/>
<dbReference type="GO" id="GO:0000287">
    <property type="term" value="F:magnesium ion binding"/>
    <property type="evidence" value="ECO:0007669"/>
    <property type="project" value="UniProtKB-UniRule"/>
</dbReference>
<reference evidence="13 16" key="3">
    <citation type="submission" date="2020-07" db="EMBL/GenBank/DDBJ databases">
        <title>Genomic Encyclopedia of Type Strains, Phase IV (KMG-V): Genome sequencing to study the core and pangenomes of soil and plant-associated prokaryotes.</title>
        <authorList>
            <person name="Whitman W."/>
        </authorList>
    </citation>
    <scope>NUCLEOTIDE SEQUENCE [LARGE SCALE GENOMIC DNA]</scope>
    <source>
        <strain evidence="13 16">C13</strain>
        <strain evidence="14 17">D1</strain>
    </source>
</reference>
<keyword evidence="1 11" id="KW-0540">Nuclease</keyword>
<gene>
    <name evidence="11" type="primary">hjc</name>
    <name evidence="13" type="ORF">HNP94_001578</name>
    <name evidence="14" type="ORF">HNP96_001449</name>
    <name evidence="12" type="ORF">MMJJ_07230</name>
</gene>
<dbReference type="AlphaFoldDB" id="A0A2L1C9V3"/>
<sequence length="135" mass="15232">MAHKYQKGSTFERELKKKLENHGFAVIRSAGSHGVDLVAGKKGKKPIIIECKSTSKDKYYIPNEDVEKLLEFSNTFDGIPFIALKINRKCLFINPHLLTSAGKNYALDYEKLCPIALDIKDVAEDSIQKKLDSEM</sequence>
<reference evidence="15" key="1">
    <citation type="journal article" date="2018" name="Genome Announc.">
        <title>Complete Genome Sequence of the Methanococcus maripaludis Type Strain JJ (DSM 2067), a Model for Selenoprotein Synthesis in Archaea.</title>
        <authorList>
            <person name="Poehlein A."/>
            <person name="Heym D."/>
            <person name="Quitzke V."/>
            <person name="Fersch J."/>
            <person name="Daniel R."/>
            <person name="Rother M."/>
        </authorList>
    </citation>
    <scope>NUCLEOTIDE SEQUENCE [LARGE SCALE GENOMIC DNA]</scope>
    <source>
        <strain evidence="15">DSM 2067</strain>
    </source>
</reference>
<comment type="catalytic activity">
    <reaction evidence="10 11">
        <text>Endonucleolytic cleavage at a junction such as a reciprocal single-stranded crossover between two homologous DNA duplexes (Holliday junction).</text>
        <dbReference type="EC" id="3.1.21.10"/>
    </reaction>
</comment>
<organism evidence="12 15">
    <name type="scientific">Methanococcus maripaludis</name>
    <name type="common">Methanococcus deltae</name>
    <dbReference type="NCBI Taxonomy" id="39152"/>
    <lineage>
        <taxon>Archaea</taxon>
        <taxon>Methanobacteriati</taxon>
        <taxon>Methanobacteriota</taxon>
        <taxon>Methanomada group</taxon>
        <taxon>Methanococci</taxon>
        <taxon>Methanococcales</taxon>
        <taxon>Methanococcaceae</taxon>
        <taxon>Methanococcus</taxon>
    </lineage>
</organism>
<dbReference type="GO" id="GO:0008821">
    <property type="term" value="F:crossover junction DNA endonuclease activity"/>
    <property type="evidence" value="ECO:0007669"/>
    <property type="project" value="UniProtKB-UniRule"/>
</dbReference>
<evidence type="ECO:0000256" key="2">
    <source>
        <dbReference type="ARBA" id="ARBA00022723"/>
    </source>
</evidence>
<evidence type="ECO:0000256" key="6">
    <source>
        <dbReference type="ARBA" id="ARBA00022842"/>
    </source>
</evidence>
<dbReference type="PIRSF" id="PIRSF004985">
    <property type="entry name" value="Hlld_jn_rslvs_ar"/>
    <property type="match status" value="1"/>
</dbReference>
<dbReference type="Gene3D" id="3.40.1350.10">
    <property type="match status" value="1"/>
</dbReference>
<dbReference type="SUPFAM" id="SSF52980">
    <property type="entry name" value="Restriction endonuclease-like"/>
    <property type="match status" value="1"/>
</dbReference>
<evidence type="ECO:0000256" key="9">
    <source>
        <dbReference type="ARBA" id="ARBA00023204"/>
    </source>
</evidence>
<dbReference type="PANTHER" id="PTHR39651:SF1">
    <property type="entry name" value="HOLLIDAY JUNCTION RESOLVASE HJC"/>
    <property type="match status" value="1"/>
</dbReference>
<proteinExistence type="inferred from homology"/>
<evidence type="ECO:0000256" key="8">
    <source>
        <dbReference type="ARBA" id="ARBA00023172"/>
    </source>
</evidence>
<dbReference type="Proteomes" id="UP000239462">
    <property type="component" value="Chromosome"/>
</dbReference>
<feature type="site" description="Transition state stabilizer" evidence="11">
    <location>
        <position position="52"/>
    </location>
</feature>
<keyword evidence="7 11" id="KW-0238">DNA-binding</keyword>
<evidence type="ECO:0000313" key="13">
    <source>
        <dbReference type="EMBL" id="MBA2864556.1"/>
    </source>
</evidence>
<evidence type="ECO:0000256" key="1">
    <source>
        <dbReference type="ARBA" id="ARBA00022722"/>
    </source>
</evidence>
<evidence type="ECO:0000256" key="11">
    <source>
        <dbReference type="HAMAP-Rule" id="MF_01490"/>
    </source>
</evidence>
<comment type="function">
    <text evidence="11">A structure-specific endonuclease that resolves Holliday junction (HJ) intermediates during genetic recombination. Cleaves 4-way DNA junctions introducing paired nicks in opposing strands, leaving a 5'-terminal phosphate and a 3'-terminal hydroxyl group that are subsequently ligated to produce recombinant products.</text>
</comment>
<dbReference type="Pfam" id="PF01870">
    <property type="entry name" value="Hjc"/>
    <property type="match status" value="1"/>
</dbReference>
<dbReference type="EMBL" id="CP026606">
    <property type="protein sequence ID" value="AVB76134.1"/>
    <property type="molecule type" value="Genomic_DNA"/>
</dbReference>
<accession>A0A2L1C9V3</accession>
<evidence type="ECO:0000256" key="3">
    <source>
        <dbReference type="ARBA" id="ARBA00022759"/>
    </source>
</evidence>
<feature type="binding site" evidence="11">
    <location>
        <position position="36"/>
    </location>
    <ligand>
        <name>Mg(2+)</name>
        <dbReference type="ChEBI" id="CHEBI:18420"/>
    </ligand>
</feature>
<dbReference type="EC" id="3.1.21.10" evidence="11"/>
<keyword evidence="6 11" id="KW-0460">Magnesium</keyword>
<dbReference type="NCBIfam" id="NF040854">
    <property type="entry name" value="Hol_resolv_Hjc"/>
    <property type="match status" value="1"/>
</dbReference>
<evidence type="ECO:0000313" key="12">
    <source>
        <dbReference type="EMBL" id="AVB76134.1"/>
    </source>
</evidence>
<dbReference type="EMBL" id="JACHED010000003">
    <property type="protein sequence ID" value="MBB6497406.1"/>
    <property type="molecule type" value="Genomic_DNA"/>
</dbReference>
<dbReference type="InterPro" id="IPR014428">
    <property type="entry name" value="Hjc_arc"/>
</dbReference>
<dbReference type="InterPro" id="IPR011856">
    <property type="entry name" value="tRNA_endonuc-like_dom_sf"/>
</dbReference>
<keyword evidence="5 11" id="KW-0378">Hydrolase</keyword>
<dbReference type="InterPro" id="IPR011335">
    <property type="entry name" value="Restrct_endonuc-II-like"/>
</dbReference>
<feature type="binding site" evidence="11">
    <location>
        <position position="12"/>
    </location>
    <ligand>
        <name>Mg(2+)</name>
        <dbReference type="ChEBI" id="CHEBI:18420"/>
    </ligand>
</feature>
<comment type="subunit">
    <text evidence="11">Homodimer.</text>
</comment>
<dbReference type="GO" id="GO:0006310">
    <property type="term" value="P:DNA recombination"/>
    <property type="evidence" value="ECO:0007669"/>
    <property type="project" value="UniProtKB-UniRule"/>
</dbReference>
<keyword evidence="9 11" id="KW-0234">DNA repair</keyword>
<keyword evidence="3 11" id="KW-0255">Endonuclease</keyword>
<keyword evidence="4 11" id="KW-0227">DNA damage</keyword>
<evidence type="ECO:0000313" key="15">
    <source>
        <dbReference type="Proteomes" id="UP000239462"/>
    </source>
</evidence>
<reference evidence="12" key="2">
    <citation type="submission" date="2018-02" db="EMBL/GenBank/DDBJ databases">
        <title>Complete genome sequence of the Methanococcus maripaludis type strain JJ (DSM 2067), a model for selenoprotein synthesis in Archaea.</title>
        <authorList>
            <person name="Poehlein A."/>
            <person name="Heym D."/>
            <person name="Quitzke V."/>
            <person name="Fersch J."/>
            <person name="Daniel R."/>
            <person name="Rother M."/>
        </authorList>
    </citation>
    <scope>NUCLEOTIDE SEQUENCE [LARGE SCALE GENOMIC DNA]</scope>
    <source>
        <strain evidence="12">DSM 2067</strain>
    </source>
</reference>
<keyword evidence="2 11" id="KW-0479">Metal-binding</keyword>
<dbReference type="PANTHER" id="PTHR39651">
    <property type="entry name" value="HOLLIDAY JUNCTION RESOLVASE HJC"/>
    <property type="match status" value="1"/>
</dbReference>
<name>A0A2L1C9V3_METMI</name>
<feature type="active site" evidence="11">
    <location>
        <position position="32"/>
    </location>
</feature>
<dbReference type="EMBL" id="JACDUO010000002">
    <property type="protein sequence ID" value="MBA2864556.1"/>
    <property type="molecule type" value="Genomic_DNA"/>
</dbReference>
<evidence type="ECO:0000313" key="14">
    <source>
        <dbReference type="EMBL" id="MBB6497406.1"/>
    </source>
</evidence>
<dbReference type="Proteomes" id="UP000567099">
    <property type="component" value="Unassembled WGS sequence"/>
</dbReference>
<comment type="similarity">
    <text evidence="11">Belongs to the Holliday junction resolvase Hjc family.</text>
</comment>
<evidence type="ECO:0000256" key="4">
    <source>
        <dbReference type="ARBA" id="ARBA00022763"/>
    </source>
</evidence>